<name>Q94MU1_9CAUD</name>
<dbReference type="EMBL" id="AF396866">
    <property type="protein sequence ID" value="AAK94363.1"/>
    <property type="molecule type" value="Genomic_DNA"/>
</dbReference>
<keyword evidence="2" id="KW-1185">Reference proteome</keyword>
<evidence type="ECO:0000313" key="1">
    <source>
        <dbReference type="EMBL" id="AAK94363.1"/>
    </source>
</evidence>
<dbReference type="Proteomes" id="UP000002093">
    <property type="component" value="Segment"/>
</dbReference>
<dbReference type="RefSeq" id="NP_203442.1">
    <property type="nucleotide sequence ID" value="NC_003085.1"/>
</dbReference>
<evidence type="ECO:0000313" key="2">
    <source>
        <dbReference type="Proteomes" id="UP000002093"/>
    </source>
</evidence>
<protein>
    <submittedName>
        <fullName evidence="1">p28</fullName>
    </submittedName>
</protein>
<dbReference type="GeneID" id="921788"/>
<organism evidence="1 2">
    <name type="scientific">Myxococcus phage Mx8</name>
    <dbReference type="NCBI Taxonomy" id="49964"/>
    <lineage>
        <taxon>Viruses</taxon>
        <taxon>Duplodnaviria</taxon>
        <taxon>Heunggongvirae</taxon>
        <taxon>Uroviricota</taxon>
        <taxon>Caudoviricetes</taxon>
        <taxon>Myxoctovirus</taxon>
        <taxon>Myxoctovirus Mx8</taxon>
    </lineage>
</organism>
<dbReference type="KEGG" id="vg:921788"/>
<proteinExistence type="predicted"/>
<sequence>MTCRRRPGKCRMCGNPRPASRKLYCSNRCGVRAFRTGRAPKKKRSVGLGPKRPLLGWTERELATYRVGRTAELLRDGVSVEAICERLGLRRENVYQIAHCHGITVLPAVYPYGVPAR</sequence>
<reference evidence="1 2" key="1">
    <citation type="submission" date="2001-06" db="EMBL/GenBank/DDBJ databases">
        <title>Genome organization of temperate Myxococcus phage Mx8.</title>
        <authorList>
            <person name="Youderian P."/>
            <person name="Walthers D."/>
            <person name="Salmi D."/>
            <person name="Magrini V."/>
            <person name="Hartzell P.L."/>
        </authorList>
    </citation>
    <scope>NUCLEOTIDE SEQUENCE [LARGE SCALE GENOMIC DNA]</scope>
</reference>
<accession>Q94MU1</accession>